<accession>A0A9P4LSI2</accession>
<protein>
    <submittedName>
        <fullName evidence="3">Retinol dehydrogenase 12</fullName>
    </submittedName>
</protein>
<proteinExistence type="inferred from homology"/>
<dbReference type="GO" id="GO:0016491">
    <property type="term" value="F:oxidoreductase activity"/>
    <property type="evidence" value="ECO:0007669"/>
    <property type="project" value="UniProtKB-KW"/>
</dbReference>
<evidence type="ECO:0000313" key="3">
    <source>
        <dbReference type="EMBL" id="KAF2035550.1"/>
    </source>
</evidence>
<sequence>MSTFNSKTSALDVAQKHSSRITDKTVLITGVTLGSIGEATARAFAHGGAATIIITGRDRTKLANALSTLAEAYPKTTFRPLMLNLSSTKAVQDAANEILKDEAIPQLDFVIANAGINGFDAPRTETADGIELHFGVNHLAHYLLVKLLLPKIKAAAAKNPPGMTRIIIVSSGQCFASPIRFSDWNFEKALNDVPDAEKPKWAPLASALGLPQEAGVFQANIAYSQSKTANILTAVQLNKLLATEGIYSFALSPGLVNSNAGKRVMPKMKEESLKKLGEPKTLEQGAATTLVAATDPDLKPDDGVYFADCQPAMKKCPPFASDPVAAEKLWLLSDEILGSRG</sequence>
<comment type="caution">
    <text evidence="3">The sequence shown here is derived from an EMBL/GenBank/DDBJ whole genome shotgun (WGS) entry which is preliminary data.</text>
</comment>
<keyword evidence="2" id="KW-0560">Oxidoreductase</keyword>
<evidence type="ECO:0000256" key="1">
    <source>
        <dbReference type="ARBA" id="ARBA00006484"/>
    </source>
</evidence>
<dbReference type="EMBL" id="ML978157">
    <property type="protein sequence ID" value="KAF2035550.1"/>
    <property type="molecule type" value="Genomic_DNA"/>
</dbReference>
<dbReference type="AlphaFoldDB" id="A0A9P4LSI2"/>
<name>A0A9P4LSI2_9PLEO</name>
<dbReference type="OrthoDB" id="191139at2759"/>
<dbReference type="PANTHER" id="PTHR24320:SF283">
    <property type="entry name" value="RETINOL DEHYDROGENASE 11"/>
    <property type="match status" value="1"/>
</dbReference>
<dbReference type="InterPro" id="IPR036291">
    <property type="entry name" value="NAD(P)-bd_dom_sf"/>
</dbReference>
<evidence type="ECO:0000313" key="4">
    <source>
        <dbReference type="Proteomes" id="UP000799777"/>
    </source>
</evidence>
<gene>
    <name evidence="3" type="ORF">EK21DRAFT_54576</name>
</gene>
<dbReference type="PANTHER" id="PTHR24320">
    <property type="entry name" value="RETINOL DEHYDROGENASE"/>
    <property type="match status" value="1"/>
</dbReference>
<dbReference type="Gene3D" id="3.40.50.720">
    <property type="entry name" value="NAD(P)-binding Rossmann-like Domain"/>
    <property type="match status" value="1"/>
</dbReference>
<dbReference type="InterPro" id="IPR002347">
    <property type="entry name" value="SDR_fam"/>
</dbReference>
<organism evidence="3 4">
    <name type="scientific">Setomelanomma holmii</name>
    <dbReference type="NCBI Taxonomy" id="210430"/>
    <lineage>
        <taxon>Eukaryota</taxon>
        <taxon>Fungi</taxon>
        <taxon>Dikarya</taxon>
        <taxon>Ascomycota</taxon>
        <taxon>Pezizomycotina</taxon>
        <taxon>Dothideomycetes</taxon>
        <taxon>Pleosporomycetidae</taxon>
        <taxon>Pleosporales</taxon>
        <taxon>Pleosporineae</taxon>
        <taxon>Phaeosphaeriaceae</taxon>
        <taxon>Setomelanomma</taxon>
    </lineage>
</organism>
<comment type="similarity">
    <text evidence="1">Belongs to the short-chain dehydrogenases/reductases (SDR) family.</text>
</comment>
<dbReference type="Pfam" id="PF00106">
    <property type="entry name" value="adh_short"/>
    <property type="match status" value="1"/>
</dbReference>
<evidence type="ECO:0000256" key="2">
    <source>
        <dbReference type="ARBA" id="ARBA00023002"/>
    </source>
</evidence>
<reference evidence="3" key="1">
    <citation type="journal article" date="2020" name="Stud. Mycol.">
        <title>101 Dothideomycetes genomes: a test case for predicting lifestyles and emergence of pathogens.</title>
        <authorList>
            <person name="Haridas S."/>
            <person name="Albert R."/>
            <person name="Binder M."/>
            <person name="Bloem J."/>
            <person name="Labutti K."/>
            <person name="Salamov A."/>
            <person name="Andreopoulos B."/>
            <person name="Baker S."/>
            <person name="Barry K."/>
            <person name="Bills G."/>
            <person name="Bluhm B."/>
            <person name="Cannon C."/>
            <person name="Castanera R."/>
            <person name="Culley D."/>
            <person name="Daum C."/>
            <person name="Ezra D."/>
            <person name="Gonzalez J."/>
            <person name="Henrissat B."/>
            <person name="Kuo A."/>
            <person name="Liang C."/>
            <person name="Lipzen A."/>
            <person name="Lutzoni F."/>
            <person name="Magnuson J."/>
            <person name="Mondo S."/>
            <person name="Nolan M."/>
            <person name="Ohm R."/>
            <person name="Pangilinan J."/>
            <person name="Park H.-J."/>
            <person name="Ramirez L."/>
            <person name="Alfaro M."/>
            <person name="Sun H."/>
            <person name="Tritt A."/>
            <person name="Yoshinaga Y."/>
            <person name="Zwiers L.-H."/>
            <person name="Turgeon B."/>
            <person name="Goodwin S."/>
            <person name="Spatafora J."/>
            <person name="Crous P."/>
            <person name="Grigoriev I."/>
        </authorList>
    </citation>
    <scope>NUCLEOTIDE SEQUENCE</scope>
    <source>
        <strain evidence="3">CBS 110217</strain>
    </source>
</reference>
<dbReference type="SUPFAM" id="SSF51735">
    <property type="entry name" value="NAD(P)-binding Rossmann-fold domains"/>
    <property type="match status" value="1"/>
</dbReference>
<dbReference type="Proteomes" id="UP000799777">
    <property type="component" value="Unassembled WGS sequence"/>
</dbReference>
<keyword evidence="4" id="KW-1185">Reference proteome</keyword>